<accession>A0ABP7XKK8</accession>
<protein>
    <recommendedName>
        <fullName evidence="5">Secreted protein</fullName>
    </recommendedName>
</protein>
<feature type="chain" id="PRO_5045745847" description="Secreted protein" evidence="2">
    <location>
        <begin position="22"/>
        <end position="123"/>
    </location>
</feature>
<keyword evidence="1" id="KW-1133">Transmembrane helix</keyword>
<keyword evidence="1" id="KW-0812">Transmembrane</keyword>
<name>A0ABP7XKK8_9ACTN</name>
<comment type="caution">
    <text evidence="3">The sequence shown here is derived from an EMBL/GenBank/DDBJ whole genome shotgun (WGS) entry which is preliminary data.</text>
</comment>
<evidence type="ECO:0000313" key="4">
    <source>
        <dbReference type="Proteomes" id="UP001501495"/>
    </source>
</evidence>
<reference evidence="4" key="1">
    <citation type="journal article" date="2019" name="Int. J. Syst. Evol. Microbiol.">
        <title>The Global Catalogue of Microorganisms (GCM) 10K type strain sequencing project: providing services to taxonomists for standard genome sequencing and annotation.</title>
        <authorList>
            <consortium name="The Broad Institute Genomics Platform"/>
            <consortium name="The Broad Institute Genome Sequencing Center for Infectious Disease"/>
            <person name="Wu L."/>
            <person name="Ma J."/>
        </authorList>
    </citation>
    <scope>NUCLEOTIDE SEQUENCE [LARGE SCALE GENOMIC DNA]</scope>
    <source>
        <strain evidence="4">JCM 16703</strain>
    </source>
</reference>
<feature type="transmembrane region" description="Helical" evidence="1">
    <location>
        <begin position="98"/>
        <end position="116"/>
    </location>
</feature>
<feature type="signal peptide" evidence="2">
    <location>
        <begin position="1"/>
        <end position="21"/>
    </location>
</feature>
<keyword evidence="1" id="KW-0472">Membrane</keyword>
<dbReference type="RefSeq" id="WP_344733626.1">
    <property type="nucleotide sequence ID" value="NZ_BAAAZH010000016.1"/>
</dbReference>
<dbReference type="EMBL" id="BAAAZH010000016">
    <property type="protein sequence ID" value="GAA4120393.1"/>
    <property type="molecule type" value="Genomic_DNA"/>
</dbReference>
<gene>
    <name evidence="3" type="ORF">GCM10022215_23930</name>
</gene>
<evidence type="ECO:0000256" key="2">
    <source>
        <dbReference type="SAM" id="SignalP"/>
    </source>
</evidence>
<keyword evidence="4" id="KW-1185">Reference proteome</keyword>
<keyword evidence="2" id="KW-0732">Signal</keyword>
<evidence type="ECO:0000313" key="3">
    <source>
        <dbReference type="EMBL" id="GAA4120393.1"/>
    </source>
</evidence>
<proteinExistence type="predicted"/>
<sequence>MRMMTRLAIVTGLLLFGGALAATFLPTSPDGATCGTWVSPEYGDDDVEDLLGDLESSYRQANSLGESELAGRAAGLGASIVQAKQACDDALGTRRTTTIVLVVLAAALPVGLVFVGRGSDRSS</sequence>
<evidence type="ECO:0008006" key="5">
    <source>
        <dbReference type="Google" id="ProtNLM"/>
    </source>
</evidence>
<organism evidence="3 4">
    <name type="scientific">Nocardioides fonticola</name>
    <dbReference type="NCBI Taxonomy" id="450363"/>
    <lineage>
        <taxon>Bacteria</taxon>
        <taxon>Bacillati</taxon>
        <taxon>Actinomycetota</taxon>
        <taxon>Actinomycetes</taxon>
        <taxon>Propionibacteriales</taxon>
        <taxon>Nocardioidaceae</taxon>
        <taxon>Nocardioides</taxon>
    </lineage>
</organism>
<evidence type="ECO:0000256" key="1">
    <source>
        <dbReference type="SAM" id="Phobius"/>
    </source>
</evidence>
<dbReference type="Proteomes" id="UP001501495">
    <property type="component" value="Unassembled WGS sequence"/>
</dbReference>